<dbReference type="Proteomes" id="UP000292027">
    <property type="component" value="Unassembled WGS sequence"/>
</dbReference>
<dbReference type="AlphaFoldDB" id="A0A4Q7X6N2"/>
<name>A0A4Q7X6N2_9ACTN</name>
<feature type="compositionally biased region" description="Polar residues" evidence="1">
    <location>
        <begin position="160"/>
        <end position="170"/>
    </location>
</feature>
<proteinExistence type="predicted"/>
<keyword evidence="3" id="KW-1185">Reference proteome</keyword>
<feature type="region of interest" description="Disordered" evidence="1">
    <location>
        <begin position="1"/>
        <end position="171"/>
    </location>
</feature>
<evidence type="ECO:0000256" key="1">
    <source>
        <dbReference type="SAM" id="MobiDB-lite"/>
    </source>
</evidence>
<evidence type="ECO:0000313" key="2">
    <source>
        <dbReference type="EMBL" id="RZU18608.1"/>
    </source>
</evidence>
<feature type="compositionally biased region" description="Low complexity" evidence="1">
    <location>
        <begin position="129"/>
        <end position="138"/>
    </location>
</feature>
<feature type="compositionally biased region" description="Polar residues" evidence="1">
    <location>
        <begin position="28"/>
        <end position="45"/>
    </location>
</feature>
<protein>
    <submittedName>
        <fullName evidence="2">Uncharacterized protein</fullName>
    </submittedName>
</protein>
<sequence length="274" mass="28056">MPFRGGTRHQPTAGRTRGDAASFGGGRSSTTGIARGTNTAGQITGEQLHPRGRGAHGNGRTTEGSARPGDHGNSCTNGGLARPGDHGDLLGQRGDSQGPGNPGNSCSNGGFGGTVIRGDHGGSQRRRTTGALRTGRSTDGTAVQRGSQDKQGTKDKHGRSTNGDAGTQYQRGLRGVGRGVAGLGNVDVLLWGGGPAIRVGPQFCRPAAVLRTVRRAKDRQARESWCRARAASSCTEISVSTGSPSSGNHARSCDSSLTTYSVPAVAVTRNCTSR</sequence>
<gene>
    <name evidence="2" type="ORF">EV645_0804</name>
</gene>
<feature type="compositionally biased region" description="Low complexity" evidence="1">
    <location>
        <begin position="98"/>
        <end position="108"/>
    </location>
</feature>
<accession>A0A4Q7X6N2</accession>
<evidence type="ECO:0000313" key="3">
    <source>
        <dbReference type="Proteomes" id="UP000292027"/>
    </source>
</evidence>
<dbReference type="EMBL" id="SHKR01000011">
    <property type="protein sequence ID" value="RZU18608.1"/>
    <property type="molecule type" value="Genomic_DNA"/>
</dbReference>
<comment type="caution">
    <text evidence="2">The sequence shown here is derived from an EMBL/GenBank/DDBJ whole genome shotgun (WGS) entry which is preliminary data.</text>
</comment>
<reference evidence="2 3" key="1">
    <citation type="journal article" date="2015" name="Stand. Genomic Sci.">
        <title>Genomic Encyclopedia of Bacterial and Archaeal Type Strains, Phase III: the genomes of soil and plant-associated and newly described type strains.</title>
        <authorList>
            <person name="Whitman W.B."/>
            <person name="Woyke T."/>
            <person name="Klenk H.P."/>
            <person name="Zhou Y."/>
            <person name="Lilburn T.G."/>
            <person name="Beck B.J."/>
            <person name="De Vos P."/>
            <person name="Vandamme P."/>
            <person name="Eisen J.A."/>
            <person name="Garrity G."/>
            <person name="Hugenholtz P."/>
            <person name="Kyrpides N.C."/>
        </authorList>
    </citation>
    <scope>NUCLEOTIDE SEQUENCE [LARGE SCALE GENOMIC DNA]</scope>
    <source>
        <strain evidence="2 3">VKM Ac-2540</strain>
    </source>
</reference>
<organism evidence="2 3">
    <name type="scientific">Kribbella rubisoli</name>
    <dbReference type="NCBI Taxonomy" id="3075929"/>
    <lineage>
        <taxon>Bacteria</taxon>
        <taxon>Bacillati</taxon>
        <taxon>Actinomycetota</taxon>
        <taxon>Actinomycetes</taxon>
        <taxon>Propionibacteriales</taxon>
        <taxon>Kribbellaceae</taxon>
        <taxon>Kribbella</taxon>
    </lineage>
</organism>